<reference evidence="2" key="1">
    <citation type="submission" date="2019-06" db="EMBL/GenBank/DDBJ databases">
        <authorList>
            <person name="Broberg M."/>
        </authorList>
    </citation>
    <scope>NUCLEOTIDE SEQUENCE [LARGE SCALE GENOMIC DNA]</scope>
</reference>
<gene>
    <name evidence="1" type="ORF">CBYS24578_00014780</name>
</gene>
<dbReference type="EMBL" id="CABFNO020001465">
    <property type="protein sequence ID" value="CAG9989239.1"/>
    <property type="molecule type" value="Genomic_DNA"/>
</dbReference>
<dbReference type="AlphaFoldDB" id="A0A9N9UHL9"/>
<sequence>MVVVKRFRSNWGIDPTPDYANYREWFPKLKMQGYAGVEVNLHTIDNPELLKSICDENNLEINVLQVHIFSAWPRYRGPRPRLTVQEHLVAYKEQLIRAKAFNPSKVNAQSGSDVFTYEQSVEFFQGTLTIDAELGLSGRVYHETHRNRSLFSPYAADFVLKRVPELRITADFSHWVVGCERLLDVAEEDIELLERIYPHVYHIHSRIGTTQASQCPDPLDPVYEAEVKSFENIWKAAIRAQVLRDGKDSTITFVPEWGPYPYHPHYSSRDFSEVADAEGARHQELFQRINQ</sequence>
<dbReference type="Proteomes" id="UP000754883">
    <property type="component" value="Unassembled WGS sequence"/>
</dbReference>
<organism evidence="1 2">
    <name type="scientific">Clonostachys byssicola</name>
    <dbReference type="NCBI Taxonomy" id="160290"/>
    <lineage>
        <taxon>Eukaryota</taxon>
        <taxon>Fungi</taxon>
        <taxon>Dikarya</taxon>
        <taxon>Ascomycota</taxon>
        <taxon>Pezizomycotina</taxon>
        <taxon>Sordariomycetes</taxon>
        <taxon>Hypocreomycetidae</taxon>
        <taxon>Hypocreales</taxon>
        <taxon>Bionectriaceae</taxon>
        <taxon>Clonostachys</taxon>
    </lineage>
</organism>
<dbReference type="InterPro" id="IPR036237">
    <property type="entry name" value="Xyl_isomerase-like_sf"/>
</dbReference>
<dbReference type="Gene3D" id="3.20.20.150">
    <property type="entry name" value="Divalent-metal-dependent TIM barrel enzymes"/>
    <property type="match status" value="1"/>
</dbReference>
<dbReference type="OrthoDB" id="9971575at2759"/>
<proteinExistence type="predicted"/>
<evidence type="ECO:0000313" key="2">
    <source>
        <dbReference type="Proteomes" id="UP000754883"/>
    </source>
</evidence>
<comment type="caution">
    <text evidence="1">The sequence shown here is derived from an EMBL/GenBank/DDBJ whole genome shotgun (WGS) entry which is preliminary data.</text>
</comment>
<evidence type="ECO:0000313" key="1">
    <source>
        <dbReference type="EMBL" id="CAG9989239.1"/>
    </source>
</evidence>
<dbReference type="SUPFAM" id="SSF51658">
    <property type="entry name" value="Xylose isomerase-like"/>
    <property type="match status" value="1"/>
</dbReference>
<name>A0A9N9UHL9_9HYPO</name>
<reference evidence="1 2" key="2">
    <citation type="submission" date="2021-10" db="EMBL/GenBank/DDBJ databases">
        <authorList>
            <person name="Piombo E."/>
        </authorList>
    </citation>
    <scope>NUCLEOTIDE SEQUENCE [LARGE SCALE GENOMIC DNA]</scope>
</reference>
<evidence type="ECO:0008006" key="3">
    <source>
        <dbReference type="Google" id="ProtNLM"/>
    </source>
</evidence>
<accession>A0A9N9UHL9</accession>
<protein>
    <recommendedName>
        <fullName evidence="3">Xylose isomerase-like TIM barrel domain-containing protein</fullName>
    </recommendedName>
</protein>
<keyword evidence="2" id="KW-1185">Reference proteome</keyword>